<proteinExistence type="predicted"/>
<sequence>MARTTGLPTVPGTDISVFVTSLMTASLAAWSALLYLNDFNWISFNDDPPAAADKETSWPTLLSTSRSLSEAAADDEGMFNSVWERRSLWSDLGWASGTAAILISVVGVTATGIITRQINKKEEPKEREDDNYDPTLYSSYSSYESRATRNDILTQVLNSIDPVDISFRFMEIENSACRKRTLCELSATPLIGQFFRYISPSISSLNEYQDAISAGEAIKDCALLFSECPENQHFAKK</sequence>
<dbReference type="AlphaFoldDB" id="A0AAV2SMQ8"/>
<comment type="caution">
    <text evidence="2">The sequence shown here is derived from an EMBL/GenBank/DDBJ whole genome shotgun (WGS) entry which is preliminary data.</text>
</comment>
<feature type="transmembrane region" description="Helical" evidence="1">
    <location>
        <begin position="92"/>
        <end position="115"/>
    </location>
</feature>
<evidence type="ECO:0000256" key="1">
    <source>
        <dbReference type="SAM" id="Phobius"/>
    </source>
</evidence>
<organism evidence="2 3">
    <name type="scientific">Meganyctiphanes norvegica</name>
    <name type="common">Northern krill</name>
    <name type="synonym">Thysanopoda norvegica</name>
    <dbReference type="NCBI Taxonomy" id="48144"/>
    <lineage>
        <taxon>Eukaryota</taxon>
        <taxon>Metazoa</taxon>
        <taxon>Ecdysozoa</taxon>
        <taxon>Arthropoda</taxon>
        <taxon>Crustacea</taxon>
        <taxon>Multicrustacea</taxon>
        <taxon>Malacostraca</taxon>
        <taxon>Eumalacostraca</taxon>
        <taxon>Eucarida</taxon>
        <taxon>Euphausiacea</taxon>
        <taxon>Euphausiidae</taxon>
        <taxon>Meganyctiphanes</taxon>
    </lineage>
</organism>
<keyword evidence="1" id="KW-1133">Transmembrane helix</keyword>
<feature type="transmembrane region" description="Helical" evidence="1">
    <location>
        <begin position="12"/>
        <end position="36"/>
    </location>
</feature>
<evidence type="ECO:0000313" key="3">
    <source>
        <dbReference type="Proteomes" id="UP001497623"/>
    </source>
</evidence>
<reference evidence="2 3" key="1">
    <citation type="submission" date="2024-05" db="EMBL/GenBank/DDBJ databases">
        <authorList>
            <person name="Wallberg A."/>
        </authorList>
    </citation>
    <scope>NUCLEOTIDE SEQUENCE [LARGE SCALE GENOMIC DNA]</scope>
</reference>
<keyword evidence="1" id="KW-0472">Membrane</keyword>
<evidence type="ECO:0000313" key="2">
    <source>
        <dbReference type="EMBL" id="CAL4207472.1"/>
    </source>
</evidence>
<protein>
    <submittedName>
        <fullName evidence="2">Uncharacterized protein</fullName>
    </submittedName>
</protein>
<accession>A0AAV2SMQ8</accession>
<dbReference type="Proteomes" id="UP001497623">
    <property type="component" value="Unassembled WGS sequence"/>
</dbReference>
<dbReference type="EMBL" id="CAXKWB010082845">
    <property type="protein sequence ID" value="CAL4207472.1"/>
    <property type="molecule type" value="Genomic_DNA"/>
</dbReference>
<name>A0AAV2SMQ8_MEGNR</name>
<gene>
    <name evidence="2" type="ORF">MNOR_LOCUS38084</name>
</gene>
<keyword evidence="1" id="KW-0812">Transmembrane</keyword>
<keyword evidence="3" id="KW-1185">Reference proteome</keyword>